<protein>
    <submittedName>
        <fullName evidence="2">Uncharacterized protein</fullName>
    </submittedName>
</protein>
<dbReference type="AlphaFoldDB" id="S8BUT1"/>
<dbReference type="OrthoDB" id="5425563at2759"/>
<keyword evidence="3" id="KW-1185">Reference proteome</keyword>
<evidence type="ECO:0000256" key="1">
    <source>
        <dbReference type="SAM" id="SignalP"/>
    </source>
</evidence>
<dbReference type="EMBL" id="AQGS01000494">
    <property type="protein sequence ID" value="EPS39067.1"/>
    <property type="molecule type" value="Genomic_DNA"/>
</dbReference>
<feature type="chain" id="PRO_5004561597" evidence="1">
    <location>
        <begin position="18"/>
        <end position="992"/>
    </location>
</feature>
<keyword evidence="1" id="KW-0732">Signal</keyword>
<dbReference type="HOGENOM" id="CLU_301278_0_0_1"/>
<sequence>MAAYFLLLGLGLPIIHAQSSQTVTSTVVNIQTSTFTPTITVDQDQSCNCSVDICSDLVLTWNPFSFSSMSSSSHSLTTATTTSTKSTSIPIPTNLYIFTASDAEAVDIDSSGNMVLVTPSGLTSAFILNADGTLTTYGSNLNLFVDFSNVISTRDINIIYSAGFCASSLLRRNEYGRDTTLIARQGGSTAYSQFTLTNNLLQLITGGSTYGFVNCVGSEISVYDTLSDSIPSACGIVDLSASSVPTASYSQYYSVGLSVKSQYTDISTCTTSQSSSSSSDTATYTDNKNNLLTEDGSLEGDFTSPGNPYPIFAMSIFDGADIFVGDNLRLISEEANYTHFHGFQKTPGDGMILYGAGATIYANTSVQVDNSLDKRVICDSKPVYLLAAAPGDTIPEGSTTGPFITDPDFGLQLVGYEFFLCNNSAPDVPQVLPTDCPVLDGCTIVNLGLFLMDSIAIQQALYNGGLFAQKVFTAPPTPTPTLVTIPVPETNAVNFARDFLQEGQFSGFCSSELGYYTTATVVENEYSTVATASAYSYTVVANSNYAETEIASVTTATTSTTISTSLASSTKTYLSLFRVLKWATRTSISVSITSTILKTQTFYPTTTTSDLIVLKSVTTISLPILRRDLQGLEKRTQAQGLTPTALQGYGPEIVASACSLYFQYLQSNLSVTPTTFTFSNDITTTIPTTYISYTSTLTSTVELTFPISGTKTSYVYTTTVTSTTVSVSSNIDYRNVNSTTTVSVTDVTTNIVKSCALQTLTVTDGASISTKVLTQAIRTVCPPRVRSGGVRNANGVAGPFFNVTRPFKYDTNRTDEMYGYWQNIPADYPDSPIIGYVRGVRRIVSSNDWVSIFLIQQISTCLGCTYYFKILYKWYWTRLYTEGFRYSAADPFGVGYNNSYFRVNVMTTADQYGEPEPRWATYAWANTDIAASRDPSAKGASPMTGNFTANATTVFLRLGLSWLNYASAINQGALSIDNYLYIYNISVGADPL</sequence>
<feature type="signal peptide" evidence="1">
    <location>
        <begin position="1"/>
        <end position="17"/>
    </location>
</feature>
<dbReference type="Proteomes" id="UP000015100">
    <property type="component" value="Unassembled WGS sequence"/>
</dbReference>
<accession>S8BUT1</accession>
<gene>
    <name evidence="2" type="ORF">H072_7170</name>
</gene>
<dbReference type="OMA" id="WANTDIA"/>
<reference evidence="3" key="2">
    <citation type="submission" date="2013-04" db="EMBL/GenBank/DDBJ databases">
        <title>Genomic mechanisms accounting for the adaptation to parasitism in nematode-trapping fungi.</title>
        <authorList>
            <person name="Ahren D.G."/>
        </authorList>
    </citation>
    <scope>NUCLEOTIDE SEQUENCE [LARGE SCALE GENOMIC DNA]</scope>
    <source>
        <strain evidence="3">CBS 200.50</strain>
    </source>
</reference>
<reference evidence="2 3" key="1">
    <citation type="journal article" date="2013" name="PLoS Genet.">
        <title>Genomic mechanisms accounting for the adaptation to parasitism in nematode-trapping fungi.</title>
        <authorList>
            <person name="Meerupati T."/>
            <person name="Andersson K.M."/>
            <person name="Friman E."/>
            <person name="Kumar D."/>
            <person name="Tunlid A."/>
            <person name="Ahren D."/>
        </authorList>
    </citation>
    <scope>NUCLEOTIDE SEQUENCE [LARGE SCALE GENOMIC DNA]</scope>
    <source>
        <strain evidence="2 3">CBS 200.50</strain>
    </source>
</reference>
<proteinExistence type="predicted"/>
<comment type="caution">
    <text evidence="2">The sequence shown here is derived from an EMBL/GenBank/DDBJ whole genome shotgun (WGS) entry which is preliminary data.</text>
</comment>
<evidence type="ECO:0000313" key="3">
    <source>
        <dbReference type="Proteomes" id="UP000015100"/>
    </source>
</evidence>
<evidence type="ECO:0000313" key="2">
    <source>
        <dbReference type="EMBL" id="EPS39067.1"/>
    </source>
</evidence>
<name>S8BUT1_DACHA</name>
<organism evidence="2 3">
    <name type="scientific">Dactylellina haptotyla (strain CBS 200.50)</name>
    <name type="common">Nematode-trapping fungus</name>
    <name type="synonym">Monacrosporium haptotylum</name>
    <dbReference type="NCBI Taxonomy" id="1284197"/>
    <lineage>
        <taxon>Eukaryota</taxon>
        <taxon>Fungi</taxon>
        <taxon>Dikarya</taxon>
        <taxon>Ascomycota</taxon>
        <taxon>Pezizomycotina</taxon>
        <taxon>Orbiliomycetes</taxon>
        <taxon>Orbiliales</taxon>
        <taxon>Orbiliaceae</taxon>
        <taxon>Dactylellina</taxon>
    </lineage>
</organism>